<name>A0ABQ8SW73_PERAM</name>
<comment type="subcellular location">
    <subcellularLocation>
        <location evidence="1">Cell membrane</location>
        <topology evidence="1">Multi-pass membrane protein</topology>
    </subcellularLocation>
</comment>
<feature type="domain" description="Ionotropic glutamate receptor C-terminal" evidence="14">
    <location>
        <begin position="111"/>
        <end position="380"/>
    </location>
</feature>
<dbReference type="InterPro" id="IPR052192">
    <property type="entry name" value="Insect_Ionotropic_Sensory_Rcpt"/>
</dbReference>
<evidence type="ECO:0000256" key="7">
    <source>
        <dbReference type="ARBA" id="ARBA00023065"/>
    </source>
</evidence>
<keyword evidence="9" id="KW-0675">Receptor</keyword>
<keyword evidence="12" id="KW-0407">Ion channel</keyword>
<keyword evidence="7" id="KW-0406">Ion transport</keyword>
<dbReference type="Gene3D" id="3.40.190.10">
    <property type="entry name" value="Periplasmic binding protein-like II"/>
    <property type="match status" value="1"/>
</dbReference>
<dbReference type="PANTHER" id="PTHR42643">
    <property type="entry name" value="IONOTROPIC RECEPTOR 20A-RELATED"/>
    <property type="match status" value="1"/>
</dbReference>
<evidence type="ECO:0000256" key="4">
    <source>
        <dbReference type="ARBA" id="ARBA00022475"/>
    </source>
</evidence>
<reference evidence="16 17" key="1">
    <citation type="journal article" date="2022" name="Allergy">
        <title>Genome assembly and annotation of Periplaneta americana reveal a comprehensive cockroach allergen profile.</title>
        <authorList>
            <person name="Wang L."/>
            <person name="Xiong Q."/>
            <person name="Saelim N."/>
            <person name="Wang L."/>
            <person name="Nong W."/>
            <person name="Wan A.T."/>
            <person name="Shi M."/>
            <person name="Liu X."/>
            <person name="Cao Q."/>
            <person name="Hui J.H.L."/>
            <person name="Sookrung N."/>
            <person name="Leung T.F."/>
            <person name="Tungtrongchitr A."/>
            <person name="Tsui S.K.W."/>
        </authorList>
    </citation>
    <scope>NUCLEOTIDE SEQUENCE [LARGE SCALE GENOMIC DNA]</scope>
    <source>
        <strain evidence="16">PWHHKU_190912</strain>
    </source>
</reference>
<keyword evidence="3" id="KW-0813">Transport</keyword>
<dbReference type="Gene3D" id="1.10.287.70">
    <property type="match status" value="1"/>
</dbReference>
<dbReference type="Proteomes" id="UP001148838">
    <property type="component" value="Unassembled WGS sequence"/>
</dbReference>
<comment type="similarity">
    <text evidence="2">Belongs to the glutamate-gated ion channel (TC 1.A.10.1) family.</text>
</comment>
<sequence>NFLLAGIPDGVEMAVFLALSKRLNFTWKLQEFHNTDMWGHRSGNGTWSGGIMGAMSQKSADIAFCGIFIGDATMKAMDLTIPWTHYCLTFLVPRKPLSFHFAFLRTFQPLLWFAITLVTLGTTLIYWLLSHCKQMNRSHTISEPHSLAEALLIAVGLLSLSSFPEQKSHAGTLRPLIVSWSVFSLLMTTALSSGLVSHLTRPSATAQLNTVRDLVEAGITWGQTYRQEHLGLFNPEDHWHVKFADRFVLEPNQYARVTRIRKGNYAVLGGKLDGTAPYFMEGDTLKDTGLLPHLHVMDECLARQYAALGLIKGSSLTEPVSRMLSWLLETGLVQHWQADLVRDHGNPEIKLLFQTAHQTGPQQLTWTHLEDVFLLLCTGLVAAAVMFVMEICHSKFSRVSHSNTDSVVFIG</sequence>
<dbReference type="InterPro" id="IPR001320">
    <property type="entry name" value="Iontro_rcpt_C"/>
</dbReference>
<evidence type="ECO:0000256" key="10">
    <source>
        <dbReference type="ARBA" id="ARBA00023180"/>
    </source>
</evidence>
<proteinExistence type="inferred from homology"/>
<keyword evidence="6 13" id="KW-1133">Transmembrane helix</keyword>
<evidence type="ECO:0000313" key="17">
    <source>
        <dbReference type="Proteomes" id="UP001148838"/>
    </source>
</evidence>
<evidence type="ECO:0000259" key="14">
    <source>
        <dbReference type="Pfam" id="PF00060"/>
    </source>
</evidence>
<evidence type="ECO:0000256" key="12">
    <source>
        <dbReference type="ARBA" id="ARBA00023303"/>
    </source>
</evidence>
<comment type="caution">
    <text evidence="16">The sequence shown here is derived from an EMBL/GenBank/DDBJ whole genome shotgun (WGS) entry which is preliminary data.</text>
</comment>
<accession>A0ABQ8SW73</accession>
<feature type="transmembrane region" description="Helical" evidence="13">
    <location>
        <begin position="110"/>
        <end position="129"/>
    </location>
</feature>
<dbReference type="PANTHER" id="PTHR42643:SF24">
    <property type="entry name" value="IONOTROPIC RECEPTOR 60A"/>
    <property type="match status" value="1"/>
</dbReference>
<evidence type="ECO:0000256" key="2">
    <source>
        <dbReference type="ARBA" id="ARBA00008685"/>
    </source>
</evidence>
<dbReference type="Pfam" id="PF00060">
    <property type="entry name" value="Lig_chan"/>
    <property type="match status" value="1"/>
</dbReference>
<keyword evidence="4" id="KW-1003">Cell membrane</keyword>
<keyword evidence="5 13" id="KW-0812">Transmembrane</keyword>
<evidence type="ECO:0000256" key="3">
    <source>
        <dbReference type="ARBA" id="ARBA00022448"/>
    </source>
</evidence>
<evidence type="ECO:0000256" key="13">
    <source>
        <dbReference type="SAM" id="Phobius"/>
    </source>
</evidence>
<evidence type="ECO:0000256" key="6">
    <source>
        <dbReference type="ARBA" id="ARBA00022989"/>
    </source>
</evidence>
<keyword evidence="10" id="KW-0325">Glycoprotein</keyword>
<feature type="domain" description="Ionotropic glutamate receptor L-glutamate and glycine-binding" evidence="15">
    <location>
        <begin position="13"/>
        <end position="93"/>
    </location>
</feature>
<dbReference type="SUPFAM" id="SSF53850">
    <property type="entry name" value="Periplasmic binding protein-like II"/>
    <property type="match status" value="1"/>
</dbReference>
<evidence type="ECO:0000256" key="11">
    <source>
        <dbReference type="ARBA" id="ARBA00023286"/>
    </source>
</evidence>
<gene>
    <name evidence="16" type="ORF">ANN_14033</name>
</gene>
<dbReference type="EMBL" id="JAJSOF020000019">
    <property type="protein sequence ID" value="KAJ4438094.1"/>
    <property type="molecule type" value="Genomic_DNA"/>
</dbReference>
<evidence type="ECO:0000259" key="15">
    <source>
        <dbReference type="Pfam" id="PF10613"/>
    </source>
</evidence>
<keyword evidence="11" id="KW-1071">Ligand-gated ion channel</keyword>
<dbReference type="Pfam" id="PF10613">
    <property type="entry name" value="Lig_chan-Glu_bd"/>
    <property type="match status" value="1"/>
</dbReference>
<feature type="non-terminal residue" evidence="16">
    <location>
        <position position="1"/>
    </location>
</feature>
<keyword evidence="8 13" id="KW-0472">Membrane</keyword>
<evidence type="ECO:0000256" key="1">
    <source>
        <dbReference type="ARBA" id="ARBA00004651"/>
    </source>
</evidence>
<feature type="transmembrane region" description="Helical" evidence="13">
    <location>
        <begin position="372"/>
        <end position="392"/>
    </location>
</feature>
<organism evidence="16 17">
    <name type="scientific">Periplaneta americana</name>
    <name type="common">American cockroach</name>
    <name type="synonym">Blatta americana</name>
    <dbReference type="NCBI Taxonomy" id="6978"/>
    <lineage>
        <taxon>Eukaryota</taxon>
        <taxon>Metazoa</taxon>
        <taxon>Ecdysozoa</taxon>
        <taxon>Arthropoda</taxon>
        <taxon>Hexapoda</taxon>
        <taxon>Insecta</taxon>
        <taxon>Pterygota</taxon>
        <taxon>Neoptera</taxon>
        <taxon>Polyneoptera</taxon>
        <taxon>Dictyoptera</taxon>
        <taxon>Blattodea</taxon>
        <taxon>Blattoidea</taxon>
        <taxon>Blattidae</taxon>
        <taxon>Blattinae</taxon>
        <taxon>Periplaneta</taxon>
    </lineage>
</organism>
<evidence type="ECO:0000256" key="5">
    <source>
        <dbReference type="ARBA" id="ARBA00022692"/>
    </source>
</evidence>
<evidence type="ECO:0000313" key="16">
    <source>
        <dbReference type="EMBL" id="KAJ4438094.1"/>
    </source>
</evidence>
<keyword evidence="17" id="KW-1185">Reference proteome</keyword>
<protein>
    <submittedName>
        <fullName evidence="16">Uncharacterized protein</fullName>
    </submittedName>
</protein>
<dbReference type="InterPro" id="IPR019594">
    <property type="entry name" value="Glu/Gly-bd"/>
</dbReference>
<evidence type="ECO:0000256" key="8">
    <source>
        <dbReference type="ARBA" id="ARBA00023136"/>
    </source>
</evidence>
<evidence type="ECO:0000256" key="9">
    <source>
        <dbReference type="ARBA" id="ARBA00023170"/>
    </source>
</evidence>